<dbReference type="EMBL" id="QNVH01000018">
    <property type="protein sequence ID" value="TDA39209.1"/>
    <property type="molecule type" value="Genomic_DNA"/>
</dbReference>
<dbReference type="Proteomes" id="UP000315399">
    <property type="component" value="Unassembled WGS sequence"/>
</dbReference>
<evidence type="ECO:0000313" key="1">
    <source>
        <dbReference type="EMBL" id="TDA39209.1"/>
    </source>
</evidence>
<dbReference type="AlphaFoldDB" id="A0A523BE35"/>
<sequence length="131" mass="14664">MEKILKLIRTEGVSDQLIEFAKEVYRKKFYGYLEVEVARDEIDLGSVPFRAGIKGRQYLADEILEEGLRLVSARGGVVIIITCEDIYTHGTNYIFGLATTGGGLISSARIDRCRIVNILLLSVPPQPLRLH</sequence>
<name>A0A523BE35_9CREN</name>
<comment type="caution">
    <text evidence="1">The sequence shown here is derived from an EMBL/GenBank/DDBJ whole genome shotgun (WGS) entry which is preliminary data.</text>
</comment>
<proteinExistence type="predicted"/>
<protein>
    <submittedName>
        <fullName evidence="1">Uncharacterized protein</fullName>
    </submittedName>
</protein>
<evidence type="ECO:0000313" key="2">
    <source>
        <dbReference type="Proteomes" id="UP000315399"/>
    </source>
</evidence>
<reference evidence="1 2" key="1">
    <citation type="journal article" date="2019" name="Nat. Microbiol.">
        <title>Expanding anaerobic alkane metabolism in the domain of Archaea.</title>
        <authorList>
            <person name="Wang Y."/>
            <person name="Wegener G."/>
            <person name="Hou J."/>
            <person name="Wang F."/>
            <person name="Xiao X."/>
        </authorList>
    </citation>
    <scope>NUCLEOTIDE SEQUENCE [LARGE SCALE GENOMIC DNA]</scope>
    <source>
        <strain evidence="1">WYZ-LMO10</strain>
    </source>
</reference>
<accession>A0A523BE35</accession>
<dbReference type="InterPro" id="IPR024079">
    <property type="entry name" value="MetalloPept_cat_dom_sf"/>
</dbReference>
<dbReference type="GO" id="GO:0008237">
    <property type="term" value="F:metallopeptidase activity"/>
    <property type="evidence" value="ECO:0007669"/>
    <property type="project" value="InterPro"/>
</dbReference>
<gene>
    <name evidence="1" type="ORF">DSO08_02665</name>
</gene>
<dbReference type="Gene3D" id="3.40.390.10">
    <property type="entry name" value="Collagenase (Catalytic Domain)"/>
    <property type="match status" value="1"/>
</dbReference>
<organism evidence="1 2">
    <name type="scientific">Thermoproteota archaeon</name>
    <dbReference type="NCBI Taxonomy" id="2056631"/>
    <lineage>
        <taxon>Archaea</taxon>
        <taxon>Thermoproteota</taxon>
    </lineage>
</organism>